<dbReference type="SUPFAM" id="SSF55729">
    <property type="entry name" value="Acyl-CoA N-acyltransferases (Nat)"/>
    <property type="match status" value="1"/>
</dbReference>
<keyword evidence="3" id="KW-1185">Reference proteome</keyword>
<dbReference type="PANTHER" id="PTHR43415">
    <property type="entry name" value="SPERMIDINE N(1)-ACETYLTRANSFERASE"/>
    <property type="match status" value="1"/>
</dbReference>
<organism evidence="2 3">
    <name type="scientific">Paenibacillus apis</name>
    <dbReference type="NCBI Taxonomy" id="1792174"/>
    <lineage>
        <taxon>Bacteria</taxon>
        <taxon>Bacillati</taxon>
        <taxon>Bacillota</taxon>
        <taxon>Bacilli</taxon>
        <taxon>Bacillales</taxon>
        <taxon>Paenibacillaceae</taxon>
        <taxon>Paenibacillus</taxon>
    </lineage>
</organism>
<reference evidence="2" key="1">
    <citation type="submission" date="2021-03" db="EMBL/GenBank/DDBJ databases">
        <title>Antimicrobial resistance genes in bacteria isolated from Japanese honey, and their potential for conferring macrolide and lincosamide resistance in the American foulbrood pathogen Paenibacillus larvae.</title>
        <authorList>
            <person name="Okamoto M."/>
            <person name="Kumagai M."/>
            <person name="Kanamori H."/>
            <person name="Takamatsu D."/>
        </authorList>
    </citation>
    <scope>NUCLEOTIDE SEQUENCE</scope>
    <source>
        <strain evidence="2">J41TS4</strain>
    </source>
</reference>
<name>A0A920CLK0_9BACL</name>
<dbReference type="InterPro" id="IPR000182">
    <property type="entry name" value="GNAT_dom"/>
</dbReference>
<dbReference type="CDD" id="cd04301">
    <property type="entry name" value="NAT_SF"/>
    <property type="match status" value="1"/>
</dbReference>
<dbReference type="Proteomes" id="UP000678895">
    <property type="component" value="Unassembled WGS sequence"/>
</dbReference>
<evidence type="ECO:0000313" key="2">
    <source>
        <dbReference type="EMBL" id="GIO41698.1"/>
    </source>
</evidence>
<evidence type="ECO:0000313" key="3">
    <source>
        <dbReference type="Proteomes" id="UP000678895"/>
    </source>
</evidence>
<sequence length="175" mass="20109">MVSIREIRGEDAERHLALCHKLDHETKFMLYEPGERNTSLEHHRKFIQSFIASDNSTILIAEHGDQLVGYLLVDGGKARRIKHVGYIVAGILAAYQGQGIGTRLFQALEEWRKNTELKRLELTVISHNETAVSLYKKMGFEIEGTKKKSLYIEGRYIDEFYMGKTFEYARLEGGE</sequence>
<protein>
    <submittedName>
        <fullName evidence="2">GCN5 family N-acetyltransferase</fullName>
    </submittedName>
</protein>
<proteinExistence type="predicted"/>
<dbReference type="InterPro" id="IPR017255">
    <property type="entry name" value="AcTrfase_GNAT_prd"/>
</dbReference>
<feature type="domain" description="N-acetyltransferase" evidence="1">
    <location>
        <begin position="2"/>
        <end position="167"/>
    </location>
</feature>
<evidence type="ECO:0000259" key="1">
    <source>
        <dbReference type="PROSITE" id="PS51186"/>
    </source>
</evidence>
<dbReference type="Pfam" id="PF13420">
    <property type="entry name" value="Acetyltransf_4"/>
    <property type="match status" value="1"/>
</dbReference>
<comment type="caution">
    <text evidence="2">The sequence shown here is derived from an EMBL/GenBank/DDBJ whole genome shotgun (WGS) entry which is preliminary data.</text>
</comment>
<dbReference type="InterPro" id="IPR016181">
    <property type="entry name" value="Acyl_CoA_acyltransferase"/>
</dbReference>
<gene>
    <name evidence="2" type="ORF">J41TS4_14560</name>
</gene>
<accession>A0A920CLK0</accession>
<dbReference type="Gene3D" id="3.40.630.30">
    <property type="match status" value="1"/>
</dbReference>
<dbReference type="AlphaFoldDB" id="A0A920CLK0"/>
<dbReference type="PIRSF" id="PIRSF037663">
    <property type="entry name" value="Acetyltransf_GNAT_prd"/>
    <property type="match status" value="1"/>
</dbReference>
<dbReference type="GO" id="GO:0016747">
    <property type="term" value="F:acyltransferase activity, transferring groups other than amino-acyl groups"/>
    <property type="evidence" value="ECO:0007669"/>
    <property type="project" value="InterPro"/>
</dbReference>
<dbReference type="PROSITE" id="PS51186">
    <property type="entry name" value="GNAT"/>
    <property type="match status" value="1"/>
</dbReference>
<dbReference type="RefSeq" id="WP_301626048.1">
    <property type="nucleotide sequence ID" value="NZ_BORS01000004.1"/>
</dbReference>
<dbReference type="PANTHER" id="PTHR43415:SF3">
    <property type="entry name" value="GNAT-FAMILY ACETYLTRANSFERASE"/>
    <property type="match status" value="1"/>
</dbReference>
<dbReference type="EMBL" id="BORS01000004">
    <property type="protein sequence ID" value="GIO41698.1"/>
    <property type="molecule type" value="Genomic_DNA"/>
</dbReference>